<proteinExistence type="predicted"/>
<dbReference type="Proteomes" id="UP000199337">
    <property type="component" value="Unassembled WGS sequence"/>
</dbReference>
<gene>
    <name evidence="2" type="ORF">SAMN05660649_02187</name>
</gene>
<dbReference type="STRING" id="341036.SAMN05660649_02187"/>
<dbReference type="EMBL" id="FOOX01000007">
    <property type="protein sequence ID" value="SFG62910.1"/>
    <property type="molecule type" value="Genomic_DNA"/>
</dbReference>
<dbReference type="AlphaFoldDB" id="A0A1I2TDH5"/>
<organism evidence="2 3">
    <name type="scientific">Desulfotruncus arcticus DSM 17038</name>
    <dbReference type="NCBI Taxonomy" id="1121424"/>
    <lineage>
        <taxon>Bacteria</taxon>
        <taxon>Bacillati</taxon>
        <taxon>Bacillota</taxon>
        <taxon>Clostridia</taxon>
        <taxon>Eubacteriales</taxon>
        <taxon>Desulfallaceae</taxon>
        <taxon>Desulfotruncus</taxon>
    </lineage>
</organism>
<name>A0A1I2TDH5_9FIRM</name>
<reference evidence="3" key="1">
    <citation type="submission" date="2016-10" db="EMBL/GenBank/DDBJ databases">
        <authorList>
            <person name="Varghese N."/>
            <person name="Submissions S."/>
        </authorList>
    </citation>
    <scope>NUCLEOTIDE SEQUENCE [LARGE SCALE GENOMIC DNA]</scope>
    <source>
        <strain evidence="3">DSM 17038</strain>
    </source>
</reference>
<keyword evidence="1" id="KW-1133">Transmembrane helix</keyword>
<evidence type="ECO:0000313" key="3">
    <source>
        <dbReference type="Proteomes" id="UP000199337"/>
    </source>
</evidence>
<dbReference type="RefSeq" id="WP_165613475.1">
    <property type="nucleotide sequence ID" value="NZ_FOOX01000007.1"/>
</dbReference>
<sequence length="143" mass="15946">MALRKRVWRIIKENKGRYIGIVILILLGSFYFIAATGVANNLEKLVVGFAKEYRQEDLTFSTDKPIEDIAALEGESGALIEAYRQYDVKLPNGELRLLNPSSKINIPAVLSGRVLENPGDILLDPYFCQTQGLNIGGQIELLH</sequence>
<evidence type="ECO:0000256" key="1">
    <source>
        <dbReference type="SAM" id="Phobius"/>
    </source>
</evidence>
<keyword evidence="3" id="KW-1185">Reference proteome</keyword>
<feature type="transmembrane region" description="Helical" evidence="1">
    <location>
        <begin position="21"/>
        <end position="39"/>
    </location>
</feature>
<evidence type="ECO:0000313" key="2">
    <source>
        <dbReference type="EMBL" id="SFG62910.1"/>
    </source>
</evidence>
<protein>
    <submittedName>
        <fullName evidence="2">Putative ABC transport system permease protein</fullName>
    </submittedName>
</protein>
<accession>A0A1I2TDH5</accession>
<keyword evidence="1" id="KW-0472">Membrane</keyword>
<keyword evidence="1" id="KW-0812">Transmembrane</keyword>